<evidence type="ECO:0000313" key="3">
    <source>
        <dbReference type="EMBL" id="OQR95395.1"/>
    </source>
</evidence>
<evidence type="ECO:0000256" key="1">
    <source>
        <dbReference type="ARBA" id="ARBA00004496"/>
    </source>
</evidence>
<evidence type="ECO:0000256" key="2">
    <source>
        <dbReference type="ARBA" id="ARBA00022490"/>
    </source>
</evidence>
<dbReference type="GO" id="GO:0005737">
    <property type="term" value="C:cytoplasm"/>
    <property type="evidence" value="ECO:0007669"/>
    <property type="project" value="UniProtKB-SubCell"/>
</dbReference>
<comment type="caution">
    <text evidence="3">The sequence shown here is derived from an EMBL/GenBank/DDBJ whole genome shotgun (WGS) entry which is preliminary data.</text>
</comment>
<dbReference type="GO" id="GO:0007017">
    <property type="term" value="P:microtubule-based process"/>
    <property type="evidence" value="ECO:0007669"/>
    <property type="project" value="InterPro"/>
</dbReference>
<dbReference type="EMBL" id="JNBS01002115">
    <property type="protein sequence ID" value="OQR95395.1"/>
    <property type="molecule type" value="Genomic_DNA"/>
</dbReference>
<dbReference type="AlphaFoldDB" id="A0A1V9ZBM0"/>
<protein>
    <recommendedName>
        <fullName evidence="5">Dynactin subunit 2</fullName>
    </recommendedName>
</protein>
<dbReference type="Pfam" id="PF04912">
    <property type="entry name" value="Dynamitin"/>
    <property type="match status" value="1"/>
</dbReference>
<name>A0A1V9ZBM0_9STRA</name>
<dbReference type="InterPro" id="IPR028133">
    <property type="entry name" value="Dynamitin"/>
</dbReference>
<sequence>MNRRVLEETEVYETPEEEVYPVQAPHAYAHMDEGLVSELNEIDRHGVRPADAFHAFLGRSMAMTKEEVKIVPRGELETPVMRFHRLKMEIGELETDLVMLDRMAQEDPTQPSYASMLQSVKAMQINLNQMQLTPSAMQNDQTSVQQQLSSQLFKDIATFQEQSRNENDKDDVSSLVYEVYALPETRDQKHSTLKLAAVEQRLAQLESAIGAPLSTPRTILHAVNDLETRMALLQPTQLDTISTRVTALLHDLTAISKLQDLHGAVQQSIMTAHESSQLNTINDKLQSVSTSAAALPALIEKLSSLRALHQDASTFSTRLQAIEESTDQLKRILSTDEALLKNMENNLKSNLEVFQQNMQALDARMAKLLP</sequence>
<comment type="subcellular location">
    <subcellularLocation>
        <location evidence="1">Cytoplasm</location>
    </subcellularLocation>
</comment>
<reference evidence="3 4" key="1">
    <citation type="journal article" date="2014" name="Genome Biol. Evol.">
        <title>The secreted proteins of Achlya hypogyna and Thraustotheca clavata identify the ancestral oomycete secretome and reveal gene acquisitions by horizontal gene transfer.</title>
        <authorList>
            <person name="Misner I."/>
            <person name="Blouin N."/>
            <person name="Leonard G."/>
            <person name="Richards T.A."/>
            <person name="Lane C.E."/>
        </authorList>
    </citation>
    <scope>NUCLEOTIDE SEQUENCE [LARGE SCALE GENOMIC DNA]</scope>
    <source>
        <strain evidence="3 4">ATCC 34112</strain>
    </source>
</reference>
<dbReference type="GO" id="GO:0005869">
    <property type="term" value="C:dynactin complex"/>
    <property type="evidence" value="ECO:0007669"/>
    <property type="project" value="InterPro"/>
</dbReference>
<dbReference type="STRING" id="74557.A0A1V9ZBM0"/>
<gene>
    <name evidence="3" type="ORF">THRCLA_07904</name>
</gene>
<proteinExistence type="predicted"/>
<accession>A0A1V9ZBM0</accession>
<keyword evidence="4" id="KW-1185">Reference proteome</keyword>
<keyword evidence="2" id="KW-0963">Cytoplasm</keyword>
<dbReference type="Proteomes" id="UP000243217">
    <property type="component" value="Unassembled WGS sequence"/>
</dbReference>
<dbReference type="OrthoDB" id="4977at2759"/>
<evidence type="ECO:0008006" key="5">
    <source>
        <dbReference type="Google" id="ProtNLM"/>
    </source>
</evidence>
<organism evidence="3 4">
    <name type="scientific">Thraustotheca clavata</name>
    <dbReference type="NCBI Taxonomy" id="74557"/>
    <lineage>
        <taxon>Eukaryota</taxon>
        <taxon>Sar</taxon>
        <taxon>Stramenopiles</taxon>
        <taxon>Oomycota</taxon>
        <taxon>Saprolegniomycetes</taxon>
        <taxon>Saprolegniales</taxon>
        <taxon>Achlyaceae</taxon>
        <taxon>Thraustotheca</taxon>
    </lineage>
</organism>
<evidence type="ECO:0000313" key="4">
    <source>
        <dbReference type="Proteomes" id="UP000243217"/>
    </source>
</evidence>
<dbReference type="PANTHER" id="PTHR15346">
    <property type="entry name" value="DYNACTIN SUBUNIT"/>
    <property type="match status" value="1"/>
</dbReference>